<accession>A0A8B7P451</accession>
<feature type="region of interest" description="Disordered" evidence="2">
    <location>
        <begin position="225"/>
        <end position="336"/>
    </location>
</feature>
<protein>
    <submittedName>
        <fullName evidence="5">Collagen alpha-1(VIII) chain</fullName>
    </submittedName>
</protein>
<evidence type="ECO:0000313" key="5">
    <source>
        <dbReference type="RefSeq" id="XP_018020833.1"/>
    </source>
</evidence>
<reference evidence="5" key="1">
    <citation type="submission" date="2025-08" db="UniProtKB">
        <authorList>
            <consortium name="RefSeq"/>
        </authorList>
    </citation>
    <scope>IDENTIFICATION</scope>
    <source>
        <tissue evidence="5">Whole organism</tissue>
    </source>
</reference>
<name>A0A8B7P451_HYAAZ</name>
<proteinExistence type="predicted"/>
<feature type="coiled-coil region" evidence="1">
    <location>
        <begin position="188"/>
        <end position="225"/>
    </location>
</feature>
<evidence type="ECO:0000256" key="3">
    <source>
        <dbReference type="SAM" id="SignalP"/>
    </source>
</evidence>
<dbReference type="RefSeq" id="XP_018020833.1">
    <property type="nucleotide sequence ID" value="XM_018165344.2"/>
</dbReference>
<dbReference type="AlphaFoldDB" id="A0A8B7P451"/>
<evidence type="ECO:0000256" key="2">
    <source>
        <dbReference type="SAM" id="MobiDB-lite"/>
    </source>
</evidence>
<dbReference type="Proteomes" id="UP000694843">
    <property type="component" value="Unplaced"/>
</dbReference>
<keyword evidence="1" id="KW-0175">Coiled coil</keyword>
<feature type="compositionally biased region" description="Low complexity" evidence="2">
    <location>
        <begin position="56"/>
        <end position="68"/>
    </location>
</feature>
<dbReference type="GO" id="GO:0005581">
    <property type="term" value="C:collagen trimer"/>
    <property type="evidence" value="ECO:0007669"/>
    <property type="project" value="UniProtKB-KW"/>
</dbReference>
<feature type="signal peptide" evidence="3">
    <location>
        <begin position="1"/>
        <end position="24"/>
    </location>
</feature>
<organism evidence="4 5">
    <name type="scientific">Hyalella azteca</name>
    <name type="common">Amphipod</name>
    <dbReference type="NCBI Taxonomy" id="294128"/>
    <lineage>
        <taxon>Eukaryota</taxon>
        <taxon>Metazoa</taxon>
        <taxon>Ecdysozoa</taxon>
        <taxon>Arthropoda</taxon>
        <taxon>Crustacea</taxon>
        <taxon>Multicrustacea</taxon>
        <taxon>Malacostraca</taxon>
        <taxon>Eumalacostraca</taxon>
        <taxon>Peracarida</taxon>
        <taxon>Amphipoda</taxon>
        <taxon>Senticaudata</taxon>
        <taxon>Talitrida</taxon>
        <taxon>Talitroidea</taxon>
        <taxon>Hyalellidae</taxon>
        <taxon>Hyalella</taxon>
    </lineage>
</organism>
<dbReference type="PANTHER" id="PTHR24637">
    <property type="entry name" value="COLLAGEN"/>
    <property type="match status" value="1"/>
</dbReference>
<evidence type="ECO:0000256" key="1">
    <source>
        <dbReference type="SAM" id="Coils"/>
    </source>
</evidence>
<feature type="region of interest" description="Disordered" evidence="2">
    <location>
        <begin position="53"/>
        <end position="123"/>
    </location>
</feature>
<feature type="chain" id="PRO_5034215919" evidence="3">
    <location>
        <begin position="25"/>
        <end position="336"/>
    </location>
</feature>
<dbReference type="GeneID" id="108677177"/>
<gene>
    <name evidence="5" type="primary">LOC108677177</name>
</gene>
<keyword evidence="4" id="KW-1185">Reference proteome</keyword>
<sequence>MTRLSMSFLVGSSLLLMSAGLAVSLNHENYTKFPAGVLVSSIKKREVELTEPCSIPADADPSDSYPDYPECRDGSCPPCRPRGQSKPQGRAKTRVQPQPPPRRPQVQPQPSRANPAGATRPNLRCLVHPQPDPVPECLRAPLPPPILPPSICPTRPGTNQPIDQNLILDIIRKQEQCQAGGAQCSDSVQELLLRLALLEERLRTVDEAETKLEIHTRLLAQMSNRLDGGQFGNPGPPGPDGPQGLRGGRGERGLPGRCTNIGNVNLVRGPQGYPGPPGDPGPRGDKVCNCNGEKGSPGFPGYTYTGSEGPRGPKGAKGAQGRSSVPPASSVELSLV</sequence>
<keyword evidence="5" id="KW-0176">Collagen</keyword>
<keyword evidence="3" id="KW-0732">Signal</keyword>
<evidence type="ECO:0000313" key="4">
    <source>
        <dbReference type="Proteomes" id="UP000694843"/>
    </source>
</evidence>
<dbReference type="PANTHER" id="PTHR24637:SF421">
    <property type="entry name" value="CUTICLE COLLAGEN DPY-2"/>
    <property type="match status" value="1"/>
</dbReference>
<dbReference type="KEGG" id="hazt:108677177"/>